<dbReference type="HOGENOM" id="CLU_1530089_0_0_11"/>
<evidence type="ECO:0000313" key="2">
    <source>
        <dbReference type="Proteomes" id="UP000015388"/>
    </source>
</evidence>
<dbReference type="PATRIC" id="fig|1224163.3.peg.403"/>
<accession>S5SS75</accession>
<dbReference type="AlphaFoldDB" id="S5SS75"/>
<gene>
    <name evidence="1" type="ORF">B841_01995</name>
</gene>
<dbReference type="eggNOG" id="ENOG5031KVW">
    <property type="taxonomic scope" value="Bacteria"/>
</dbReference>
<dbReference type="EMBL" id="CP003924">
    <property type="protein sequence ID" value="AGS33882.1"/>
    <property type="molecule type" value="Genomic_DNA"/>
</dbReference>
<dbReference type="KEGG" id="cmd:B841_01995"/>
<protein>
    <submittedName>
        <fullName evidence="1">Uncharacterized protein</fullName>
    </submittedName>
</protein>
<sequence length="175" mass="20278">MYRGSTPDRPVGATEYLVVTRWAYDQFGQDVYHVTDYTHPWDTYEGQSVIVLDEFYGDLKWGQFLPVLDGHLLLLPARYSDRPALHTRVVVMSNKPLWEQYTKIPADMWGAMTRRFHHVWKMTGEPSRPILEASRADIDSWIEHRPQTITLPPDDDVGRENLNGARVVDLDGRPL</sequence>
<name>S5SS75_9CORY</name>
<dbReference type="STRING" id="1224163.B841_01995"/>
<organism evidence="1 2">
    <name type="scientific">Corynebacterium maris DSM 45190</name>
    <dbReference type="NCBI Taxonomy" id="1224163"/>
    <lineage>
        <taxon>Bacteria</taxon>
        <taxon>Bacillati</taxon>
        <taxon>Actinomycetota</taxon>
        <taxon>Actinomycetes</taxon>
        <taxon>Mycobacteriales</taxon>
        <taxon>Corynebacteriaceae</taxon>
        <taxon>Corynebacterium</taxon>
    </lineage>
</organism>
<reference evidence="1 2" key="1">
    <citation type="submission" date="2012-11" db="EMBL/GenBank/DDBJ databases">
        <title>The complete genome sequence of Corynebacterium maris Coryn-1 (=DSM 45190).</title>
        <authorList>
            <person name="Schaffert L."/>
            <person name="Albersmeier A."/>
            <person name="Kalinowski J."/>
            <person name="Ruckert C."/>
        </authorList>
    </citation>
    <scope>NUCLEOTIDE SEQUENCE [LARGE SCALE GENOMIC DNA]</scope>
    <source>
        <strain evidence="2">Coryn-1</strain>
    </source>
</reference>
<proteinExistence type="predicted"/>
<evidence type="ECO:0000313" key="1">
    <source>
        <dbReference type="EMBL" id="AGS33882.1"/>
    </source>
</evidence>
<dbReference type="Proteomes" id="UP000015388">
    <property type="component" value="Chromosome"/>
</dbReference>
<keyword evidence="2" id="KW-1185">Reference proteome</keyword>